<organism evidence="4">
    <name type="scientific">freshwater metagenome</name>
    <dbReference type="NCBI Taxonomy" id="449393"/>
    <lineage>
        <taxon>unclassified sequences</taxon>
        <taxon>metagenomes</taxon>
        <taxon>ecological metagenomes</taxon>
    </lineage>
</organism>
<dbReference type="EMBL" id="CAFBRY010000008">
    <property type="protein sequence ID" value="CAB5140857.1"/>
    <property type="molecule type" value="Genomic_DNA"/>
</dbReference>
<dbReference type="InterPro" id="IPR029055">
    <property type="entry name" value="Ntn_hydrolases_N"/>
</dbReference>
<name>A0A6J6R8X6_9ZZZZ</name>
<evidence type="ECO:0000259" key="2">
    <source>
        <dbReference type="PROSITE" id="PS51278"/>
    </source>
</evidence>
<keyword evidence="1" id="KW-0315">Glutamine amidotransferase</keyword>
<dbReference type="InterPro" id="IPR026869">
    <property type="entry name" value="EgtC-like"/>
</dbReference>
<dbReference type="EMBL" id="CAEZYO010000001">
    <property type="protein sequence ID" value="CAB4719509.1"/>
    <property type="molecule type" value="Genomic_DNA"/>
</dbReference>
<feature type="domain" description="Glutamine amidotransferase type-2" evidence="2">
    <location>
        <begin position="9"/>
        <end position="253"/>
    </location>
</feature>
<dbReference type="AlphaFoldDB" id="A0A6J6R8X6"/>
<evidence type="ECO:0000313" key="3">
    <source>
        <dbReference type="EMBL" id="CAB4330993.1"/>
    </source>
</evidence>
<dbReference type="Pfam" id="PF13230">
    <property type="entry name" value="GATase_4"/>
    <property type="match status" value="1"/>
</dbReference>
<evidence type="ECO:0000313" key="6">
    <source>
        <dbReference type="EMBL" id="CAB5140857.1"/>
    </source>
</evidence>
<dbReference type="PANTHER" id="PTHR42824:SF1">
    <property type="entry name" value="GLUTAMINE AMIDOTRANSFERASE YAFJ-RELATED"/>
    <property type="match status" value="1"/>
</dbReference>
<dbReference type="PROSITE" id="PS51278">
    <property type="entry name" value="GATASE_TYPE_2"/>
    <property type="match status" value="1"/>
</dbReference>
<protein>
    <submittedName>
        <fullName evidence="4">Unannotated protein</fullName>
    </submittedName>
</protein>
<sequence>MEEVFSKMCRLMGYVSQAESSFPAQVGKDFEEFIALSSVHCDGWGITTNDRQHAHTVLEKKVEAAAESATFQKIVTDNEADGALLHLRWATKGLSISENNTHPFVYGDYSFIHNGSIFPPDSIIDFIDEKFKKLIIGETDSERYFYLMMGQIEKLGLENGIKKTLAIIKENGKTTSLNFMLMNNENFIVGSEHDSAKKPEWAPDDYYVIKYKKNDDGVLFASSGWNQPGWHVLENHHMAIVNRSSFEINVINL</sequence>
<dbReference type="CDD" id="cd01908">
    <property type="entry name" value="YafJ"/>
    <property type="match status" value="1"/>
</dbReference>
<accession>A0A6J6R8X6</accession>
<dbReference type="EMBL" id="CAFABC010000005">
    <property type="protein sequence ID" value="CAB4818402.1"/>
    <property type="molecule type" value="Genomic_DNA"/>
</dbReference>
<evidence type="ECO:0000256" key="1">
    <source>
        <dbReference type="ARBA" id="ARBA00022962"/>
    </source>
</evidence>
<reference evidence="4" key="1">
    <citation type="submission" date="2020-05" db="EMBL/GenBank/DDBJ databases">
        <authorList>
            <person name="Chiriac C."/>
            <person name="Salcher M."/>
            <person name="Ghai R."/>
            <person name="Kavagutti S V."/>
        </authorList>
    </citation>
    <scope>NUCLEOTIDE SEQUENCE</scope>
</reference>
<dbReference type="PANTHER" id="PTHR42824">
    <property type="entry name" value="GLUTAMINE AMIDOTRANSFERASE"/>
    <property type="match status" value="1"/>
</dbReference>
<dbReference type="Gene3D" id="3.60.20.10">
    <property type="entry name" value="Glutamine Phosphoribosylpyrophosphate, subunit 1, domain 1"/>
    <property type="match status" value="1"/>
</dbReference>
<dbReference type="InterPro" id="IPR017932">
    <property type="entry name" value="GATase_2_dom"/>
</dbReference>
<proteinExistence type="predicted"/>
<dbReference type="SUPFAM" id="SSF56235">
    <property type="entry name" value="N-terminal nucleophile aminohydrolases (Ntn hydrolases)"/>
    <property type="match status" value="1"/>
</dbReference>
<gene>
    <name evidence="4" type="ORF">UFOPK2731_00008</name>
    <name evidence="5" type="ORF">UFOPK3161_00393</name>
    <name evidence="3" type="ORF">UFOPK3962_00183</name>
    <name evidence="6" type="ORF">UFOPK4427_00486</name>
</gene>
<dbReference type="EMBL" id="CAESAH010000002">
    <property type="protein sequence ID" value="CAB4330993.1"/>
    <property type="molecule type" value="Genomic_DNA"/>
</dbReference>
<evidence type="ECO:0000313" key="5">
    <source>
        <dbReference type="EMBL" id="CAB4818402.1"/>
    </source>
</evidence>
<evidence type="ECO:0000313" key="4">
    <source>
        <dbReference type="EMBL" id="CAB4719509.1"/>
    </source>
</evidence>